<dbReference type="SUPFAM" id="SSF101898">
    <property type="entry name" value="NHL repeat"/>
    <property type="match status" value="1"/>
</dbReference>
<evidence type="ECO:0000313" key="2">
    <source>
        <dbReference type="EMBL" id="ODR88695.1"/>
    </source>
</evidence>
<dbReference type="InterPro" id="IPR048031">
    <property type="entry name" value="ScyD/ScyE-like"/>
</dbReference>
<dbReference type="Gene3D" id="2.120.10.30">
    <property type="entry name" value="TolB, C-terminal domain"/>
    <property type="match status" value="1"/>
</dbReference>
<feature type="chain" id="PRO_5009137911" description="ScyD/ScyE family protein" evidence="1">
    <location>
        <begin position="22"/>
        <end position="331"/>
    </location>
</feature>
<dbReference type="OrthoDB" id="8276302at2"/>
<evidence type="ECO:0008006" key="4">
    <source>
        <dbReference type="Google" id="ProtNLM"/>
    </source>
</evidence>
<dbReference type="AlphaFoldDB" id="A0A1E3V5H3"/>
<organism evidence="2 3">
    <name type="scientific">Sinorhizobium alkalisoli</name>
    <dbReference type="NCBI Taxonomy" id="1752398"/>
    <lineage>
        <taxon>Bacteria</taxon>
        <taxon>Pseudomonadati</taxon>
        <taxon>Pseudomonadota</taxon>
        <taxon>Alphaproteobacteria</taxon>
        <taxon>Hyphomicrobiales</taxon>
        <taxon>Rhizobiaceae</taxon>
        <taxon>Sinorhizobium/Ensifer group</taxon>
        <taxon>Sinorhizobium</taxon>
    </lineage>
</organism>
<dbReference type="EMBL" id="LYBW01000064">
    <property type="protein sequence ID" value="ODR88695.1"/>
    <property type="molecule type" value="Genomic_DNA"/>
</dbReference>
<feature type="signal peptide" evidence="1">
    <location>
        <begin position="1"/>
        <end position="21"/>
    </location>
</feature>
<keyword evidence="1" id="KW-0732">Signal</keyword>
<gene>
    <name evidence="2" type="ORF">A8M32_24820</name>
</gene>
<dbReference type="NCBIfam" id="NF033206">
    <property type="entry name" value="ScyE_fam"/>
    <property type="match status" value="1"/>
</dbReference>
<dbReference type="InterPro" id="IPR011042">
    <property type="entry name" value="6-blade_b-propeller_TolB-like"/>
</dbReference>
<dbReference type="STRING" id="1752398.A8M32_24820"/>
<reference evidence="3" key="1">
    <citation type="submission" date="2016-05" db="EMBL/GenBank/DDBJ databases">
        <authorList>
            <person name="Li Y."/>
        </authorList>
    </citation>
    <scope>NUCLEOTIDE SEQUENCE [LARGE SCALE GENOMIC DNA]</scope>
    <source>
        <strain evidence="3">YIC4027</strain>
    </source>
</reference>
<sequence>MRAFLALIAAAWLFFPVNAPAGPSAAAGHRLETVHLPGAALGGLERDGDALLVTDLASGRLLRRGSGGGFVAFGPVFPHGLDVIGDPTGPYRVLRHRGAFVIAQGWTPVNSNEGPLDHSLIYLDAAGKTRVISNEFWNPFDFVTAESGFYVVDAARNSVDYVGPDGAKKTVVTFRRLARGASAMESLSPTEFRAGGEYEIDAVPTGIALRDGRLYVALFGGFPFLPGAGRIVSFPISGEDPEVRLEADDLNAPVAIAFDRAGAMLVLEHGNYDQEEGFRRGSGRLLMLDRKTGETSALVEGLTRPVSVLPWDAGEVVISDLSGNLHFLLRE</sequence>
<proteinExistence type="predicted"/>
<dbReference type="Proteomes" id="UP000094342">
    <property type="component" value="Unassembled WGS sequence"/>
</dbReference>
<comment type="caution">
    <text evidence="2">The sequence shown here is derived from an EMBL/GenBank/DDBJ whole genome shotgun (WGS) entry which is preliminary data.</text>
</comment>
<name>A0A1E3V5H3_9HYPH</name>
<accession>A0A1E3V5H3</accession>
<dbReference type="RefSeq" id="WP_069461079.1">
    <property type="nucleotide sequence ID" value="NZ_LYBW01000064.1"/>
</dbReference>
<keyword evidence="3" id="KW-1185">Reference proteome</keyword>
<evidence type="ECO:0000256" key="1">
    <source>
        <dbReference type="SAM" id="SignalP"/>
    </source>
</evidence>
<evidence type="ECO:0000313" key="3">
    <source>
        <dbReference type="Proteomes" id="UP000094342"/>
    </source>
</evidence>
<protein>
    <recommendedName>
        <fullName evidence="4">ScyD/ScyE family protein</fullName>
    </recommendedName>
</protein>